<evidence type="ECO:0000313" key="1">
    <source>
        <dbReference type="EMBL" id="KJH44114.1"/>
    </source>
</evidence>
<dbReference type="Proteomes" id="UP000053766">
    <property type="component" value="Unassembled WGS sequence"/>
</dbReference>
<sequence>MNHILLTPIGVLLLTEDIEDAYSNRKNSLSPSTYQNDFTPTNTVTQLETLPGMSLNPKMNIERYIMDFNPYSKKWNCCCCKLPCGLQIMAIGECNCIYYRLQSIVP</sequence>
<keyword evidence="2" id="KW-1185">Reference proteome</keyword>
<reference evidence="1 2" key="1">
    <citation type="submission" date="2013-11" db="EMBL/GenBank/DDBJ databases">
        <title>Draft genome of the bovine lungworm Dictyocaulus viviparus.</title>
        <authorList>
            <person name="Mitreva M."/>
        </authorList>
    </citation>
    <scope>NUCLEOTIDE SEQUENCE [LARGE SCALE GENOMIC DNA]</scope>
    <source>
        <strain evidence="1 2">HannoverDv2000</strain>
    </source>
</reference>
<organism evidence="1 2">
    <name type="scientific">Dictyocaulus viviparus</name>
    <name type="common">Bovine lungworm</name>
    <dbReference type="NCBI Taxonomy" id="29172"/>
    <lineage>
        <taxon>Eukaryota</taxon>
        <taxon>Metazoa</taxon>
        <taxon>Ecdysozoa</taxon>
        <taxon>Nematoda</taxon>
        <taxon>Chromadorea</taxon>
        <taxon>Rhabditida</taxon>
        <taxon>Rhabditina</taxon>
        <taxon>Rhabditomorpha</taxon>
        <taxon>Strongyloidea</taxon>
        <taxon>Metastrongylidae</taxon>
        <taxon>Dictyocaulus</taxon>
    </lineage>
</organism>
<accession>A0A0D8XJU1</accession>
<dbReference type="AlphaFoldDB" id="A0A0D8XJU1"/>
<reference evidence="2" key="2">
    <citation type="journal article" date="2016" name="Sci. Rep.">
        <title>Dictyocaulus viviparus genome, variome and transcriptome elucidate lungworm biology and support future intervention.</title>
        <authorList>
            <person name="McNulty S.N."/>
            <person name="Strube C."/>
            <person name="Rosa B.A."/>
            <person name="Martin J.C."/>
            <person name="Tyagi R."/>
            <person name="Choi Y.J."/>
            <person name="Wang Q."/>
            <person name="Hallsworth Pepin K."/>
            <person name="Zhang X."/>
            <person name="Ozersky P."/>
            <person name="Wilson R.K."/>
            <person name="Sternberg P.W."/>
            <person name="Gasser R.B."/>
            <person name="Mitreva M."/>
        </authorList>
    </citation>
    <scope>NUCLEOTIDE SEQUENCE [LARGE SCALE GENOMIC DNA]</scope>
    <source>
        <strain evidence="2">HannoverDv2000</strain>
    </source>
</reference>
<proteinExistence type="predicted"/>
<evidence type="ECO:0000313" key="2">
    <source>
        <dbReference type="Proteomes" id="UP000053766"/>
    </source>
</evidence>
<dbReference type="EMBL" id="KN716498">
    <property type="protein sequence ID" value="KJH44114.1"/>
    <property type="molecule type" value="Genomic_DNA"/>
</dbReference>
<gene>
    <name evidence="1" type="ORF">DICVIV_09857</name>
</gene>
<name>A0A0D8XJU1_DICVI</name>
<dbReference type="OrthoDB" id="5779725at2759"/>
<protein>
    <submittedName>
        <fullName evidence="1">Uncharacterized protein</fullName>
    </submittedName>
</protein>